<keyword evidence="3" id="KW-1185">Reference proteome</keyword>
<dbReference type="PROSITE" id="PS50234">
    <property type="entry name" value="VWFA"/>
    <property type="match status" value="1"/>
</dbReference>
<dbReference type="Proteomes" id="UP000492821">
    <property type="component" value="Unassembled WGS sequence"/>
</dbReference>
<dbReference type="SUPFAM" id="SSF53300">
    <property type="entry name" value="vWA-like"/>
    <property type="match status" value="1"/>
</dbReference>
<organism evidence="3 4">
    <name type="scientific">Panagrellus redivivus</name>
    <name type="common">Microworm</name>
    <dbReference type="NCBI Taxonomy" id="6233"/>
    <lineage>
        <taxon>Eukaryota</taxon>
        <taxon>Metazoa</taxon>
        <taxon>Ecdysozoa</taxon>
        <taxon>Nematoda</taxon>
        <taxon>Chromadorea</taxon>
        <taxon>Rhabditida</taxon>
        <taxon>Tylenchina</taxon>
        <taxon>Panagrolaimomorpha</taxon>
        <taxon>Panagrolaimoidea</taxon>
        <taxon>Panagrolaimidae</taxon>
        <taxon>Panagrellus</taxon>
    </lineage>
</organism>
<feature type="chain" id="PRO_5028894201" evidence="1">
    <location>
        <begin position="24"/>
        <end position="371"/>
    </location>
</feature>
<proteinExistence type="predicted"/>
<dbReference type="Pfam" id="PF00092">
    <property type="entry name" value="VWA"/>
    <property type="match status" value="1"/>
</dbReference>
<sequence length="371" mass="40614">MKPHHLLLFICCFTIVYPPFVRTAFSSHPCAASISDAYLDLVIVVEATAKTLVPSVIFDIVSRLENLAYRLNLSNDTKTGHTSRIALISYDNSGATVHHSLNDSQSFDAILSALGRLRLLKWGDGFGDLVGAFKIASNVVENTSFRAQSILLVAASIDATKRTEALDESKNIKLSGVQIATVGYTEVSADVEFIASLASPGLDIRKNELDVAHFGPKVALLNCRCPSGTTPVTLQSASDSIELINECAMVQDTVSSPEYIVCDNDGTLFSVETEARLDFFTTLLKTDNPDIKNVTIGLKKDSTWQWQTPYGNIPYNDYPPWASPPASTDTYAHLYLENDTWKLYSNDGTDGYPYVCVQKSCDTSSVCELHN</sequence>
<dbReference type="Gene3D" id="3.40.50.410">
    <property type="entry name" value="von Willebrand factor, type A domain"/>
    <property type="match status" value="1"/>
</dbReference>
<dbReference type="InterPro" id="IPR016187">
    <property type="entry name" value="CTDL_fold"/>
</dbReference>
<dbReference type="Gene3D" id="3.10.100.10">
    <property type="entry name" value="Mannose-Binding Protein A, subunit A"/>
    <property type="match status" value="1"/>
</dbReference>
<dbReference type="PANTHER" id="PTHR31024:SF3">
    <property type="entry name" value="C-TYPE LECTIN-RELATED"/>
    <property type="match status" value="1"/>
</dbReference>
<evidence type="ECO:0000259" key="2">
    <source>
        <dbReference type="PROSITE" id="PS50234"/>
    </source>
</evidence>
<reference evidence="3" key="1">
    <citation type="journal article" date="2013" name="Genetics">
        <title>The draft genome and transcriptome of Panagrellus redivivus are shaped by the harsh demands of a free-living lifestyle.</title>
        <authorList>
            <person name="Srinivasan J."/>
            <person name="Dillman A.R."/>
            <person name="Macchietto M.G."/>
            <person name="Heikkinen L."/>
            <person name="Lakso M."/>
            <person name="Fracchia K.M."/>
            <person name="Antoshechkin I."/>
            <person name="Mortazavi A."/>
            <person name="Wong G."/>
            <person name="Sternberg P.W."/>
        </authorList>
    </citation>
    <scope>NUCLEOTIDE SEQUENCE [LARGE SCALE GENOMIC DNA]</scope>
    <source>
        <strain evidence="3">MT8872</strain>
    </source>
</reference>
<evidence type="ECO:0000313" key="3">
    <source>
        <dbReference type="Proteomes" id="UP000492821"/>
    </source>
</evidence>
<name>A0A7E4V541_PANRE</name>
<dbReference type="AlphaFoldDB" id="A0A7E4V541"/>
<evidence type="ECO:0000256" key="1">
    <source>
        <dbReference type="SAM" id="SignalP"/>
    </source>
</evidence>
<feature type="domain" description="VWFA" evidence="2">
    <location>
        <begin position="40"/>
        <end position="254"/>
    </location>
</feature>
<accession>A0A7E4V541</accession>
<feature type="signal peptide" evidence="1">
    <location>
        <begin position="1"/>
        <end position="23"/>
    </location>
</feature>
<dbReference type="WBParaSite" id="Pan_g1673.t1">
    <property type="protein sequence ID" value="Pan_g1673.t1"/>
    <property type="gene ID" value="Pan_g1673"/>
</dbReference>
<keyword evidence="1" id="KW-0732">Signal</keyword>
<protein>
    <submittedName>
        <fullName evidence="4">VWFA domain-containing protein</fullName>
    </submittedName>
</protein>
<evidence type="ECO:0000313" key="4">
    <source>
        <dbReference type="WBParaSite" id="Pan_g1673.t1"/>
    </source>
</evidence>
<dbReference type="InterPro" id="IPR016186">
    <property type="entry name" value="C-type_lectin-like/link_sf"/>
</dbReference>
<dbReference type="SMART" id="SM00327">
    <property type="entry name" value="VWA"/>
    <property type="match status" value="1"/>
</dbReference>
<dbReference type="SUPFAM" id="SSF56436">
    <property type="entry name" value="C-type lectin-like"/>
    <property type="match status" value="1"/>
</dbReference>
<dbReference type="PANTHER" id="PTHR31024">
    <property type="entry name" value="C-TYPE LECTIN"/>
    <property type="match status" value="1"/>
</dbReference>
<reference evidence="4" key="2">
    <citation type="submission" date="2020-10" db="UniProtKB">
        <authorList>
            <consortium name="WormBaseParasite"/>
        </authorList>
    </citation>
    <scope>IDENTIFICATION</scope>
</reference>
<dbReference type="InterPro" id="IPR036465">
    <property type="entry name" value="vWFA_dom_sf"/>
</dbReference>
<dbReference type="InterPro" id="IPR002035">
    <property type="entry name" value="VWF_A"/>
</dbReference>